<dbReference type="PROSITE" id="PS51257">
    <property type="entry name" value="PROKAR_LIPOPROTEIN"/>
    <property type="match status" value="1"/>
</dbReference>
<dbReference type="AlphaFoldDB" id="A0A7J5ZKL5"/>
<keyword evidence="2" id="KW-1185">Reference proteome</keyword>
<reference evidence="1 2" key="1">
    <citation type="submission" date="2020-02" db="EMBL/GenBank/DDBJ databases">
        <title>A chromosome-scale genome assembly of the black bullhead catfish (Ameiurus melas).</title>
        <authorList>
            <person name="Wen M."/>
            <person name="Zham M."/>
            <person name="Cabau C."/>
            <person name="Klopp C."/>
            <person name="Donnadieu C."/>
            <person name="Roques C."/>
            <person name="Bouchez O."/>
            <person name="Lampietro C."/>
            <person name="Jouanno E."/>
            <person name="Herpin A."/>
            <person name="Louis A."/>
            <person name="Berthelot C."/>
            <person name="Parey E."/>
            <person name="Roest-Crollius H."/>
            <person name="Braasch I."/>
            <person name="Postlethwait J."/>
            <person name="Robinson-Rechavi M."/>
            <person name="Echchiki A."/>
            <person name="Begum T."/>
            <person name="Montfort J."/>
            <person name="Schartl M."/>
            <person name="Bobe J."/>
            <person name="Guiguen Y."/>
        </authorList>
    </citation>
    <scope>NUCLEOTIDE SEQUENCE [LARGE SCALE GENOMIC DNA]</scope>
    <source>
        <strain evidence="1">M_S1</strain>
        <tissue evidence="1">Blood</tissue>
    </source>
</reference>
<protein>
    <submittedName>
        <fullName evidence="1">Uncharacterized protein</fullName>
    </submittedName>
</protein>
<sequence>MGKAEGSVAPEEWHGHVTALSVAPVQTAGSGCQTHGHAGDLKLQERERGVLWIRRSPLVPPVAASASSPSIWGWTDWQHSPGRCSRNILPILRETGEQNERTSS</sequence>
<gene>
    <name evidence="1" type="ORF">AMELA_G00280190</name>
</gene>
<comment type="caution">
    <text evidence="1">The sequence shown here is derived from an EMBL/GenBank/DDBJ whole genome shotgun (WGS) entry which is preliminary data.</text>
</comment>
<accession>A0A7J5ZKL5</accession>
<evidence type="ECO:0000313" key="2">
    <source>
        <dbReference type="Proteomes" id="UP000593565"/>
    </source>
</evidence>
<dbReference type="EMBL" id="JAAGNN010000028">
    <property type="protein sequence ID" value="KAF4071026.1"/>
    <property type="molecule type" value="Genomic_DNA"/>
</dbReference>
<evidence type="ECO:0000313" key="1">
    <source>
        <dbReference type="EMBL" id="KAF4071026.1"/>
    </source>
</evidence>
<name>A0A7J5ZKL5_AMEME</name>
<organism evidence="1 2">
    <name type="scientific">Ameiurus melas</name>
    <name type="common">Black bullhead</name>
    <name type="synonym">Silurus melas</name>
    <dbReference type="NCBI Taxonomy" id="219545"/>
    <lineage>
        <taxon>Eukaryota</taxon>
        <taxon>Metazoa</taxon>
        <taxon>Chordata</taxon>
        <taxon>Craniata</taxon>
        <taxon>Vertebrata</taxon>
        <taxon>Euteleostomi</taxon>
        <taxon>Actinopterygii</taxon>
        <taxon>Neopterygii</taxon>
        <taxon>Teleostei</taxon>
        <taxon>Ostariophysi</taxon>
        <taxon>Siluriformes</taxon>
        <taxon>Ictaluridae</taxon>
        <taxon>Ameiurus</taxon>
    </lineage>
</organism>
<dbReference type="Proteomes" id="UP000593565">
    <property type="component" value="Unassembled WGS sequence"/>
</dbReference>
<proteinExistence type="predicted"/>